<dbReference type="OrthoDB" id="9777133at2"/>
<reference evidence="2 3" key="1">
    <citation type="submission" date="2009-08" db="EMBL/GenBank/DDBJ databases">
        <title>The draft genome of Rhodobacter sp. SW2.</title>
        <authorList>
            <consortium name="US DOE Joint Genome Institute (JGI-PGF)"/>
            <person name="Lucas S."/>
            <person name="Copeland A."/>
            <person name="Lapidus A."/>
            <person name="Glavina del Rio T."/>
            <person name="Tice H."/>
            <person name="Bruce D."/>
            <person name="Goodwin L."/>
            <person name="Pitluck S."/>
            <person name="Larimer F."/>
            <person name="Land M.L."/>
            <person name="Hauser L."/>
            <person name="Emerson D."/>
        </authorList>
    </citation>
    <scope>NUCLEOTIDE SEQUENCE [LARGE SCALE GENOMIC DNA]</scope>
    <source>
        <strain evidence="2 3">SW2</strain>
    </source>
</reference>
<dbReference type="PANTHER" id="PTHR30283:SF4">
    <property type="entry name" value="PEROXIDE STRESS RESISTANCE PROTEIN YAAA"/>
    <property type="match status" value="1"/>
</dbReference>
<accession>C8RWS3</accession>
<dbReference type="eggNOG" id="COG3022">
    <property type="taxonomic scope" value="Bacteria"/>
</dbReference>
<dbReference type="STRING" id="371731.Rsw2DRAFT_0251"/>
<keyword evidence="3" id="KW-1185">Reference proteome</keyword>
<dbReference type="EMBL" id="ACYY01000001">
    <property type="protein sequence ID" value="EEW27016.1"/>
    <property type="molecule type" value="Genomic_DNA"/>
</dbReference>
<evidence type="ECO:0000256" key="1">
    <source>
        <dbReference type="HAMAP-Rule" id="MF_00652"/>
    </source>
</evidence>
<comment type="caution">
    <text evidence="2">The sequence shown here is derived from an EMBL/GenBank/DDBJ whole genome shotgun (WGS) entry which is preliminary data.</text>
</comment>
<dbReference type="GO" id="GO:0033194">
    <property type="term" value="P:response to hydroperoxide"/>
    <property type="evidence" value="ECO:0007669"/>
    <property type="project" value="TreeGrafter"/>
</dbReference>
<gene>
    <name evidence="2" type="ORF">Rsw2DRAFT_0251</name>
</gene>
<organism evidence="2 3">
    <name type="scientific">Rhodobacter ferrooxidans</name>
    <dbReference type="NCBI Taxonomy" id="371731"/>
    <lineage>
        <taxon>Bacteria</taxon>
        <taxon>Pseudomonadati</taxon>
        <taxon>Pseudomonadota</taxon>
        <taxon>Alphaproteobacteria</taxon>
        <taxon>Rhodobacterales</taxon>
        <taxon>Rhodobacter group</taxon>
        <taxon>Rhodobacter</taxon>
    </lineage>
</organism>
<dbReference type="RefSeq" id="WP_008027231.1">
    <property type="nucleotide sequence ID" value="NZ_ACYY01000001.1"/>
</dbReference>
<protein>
    <recommendedName>
        <fullName evidence="1">UPF0246 protein Rsw2DRAFT_0251</fullName>
    </recommendedName>
</protein>
<dbReference type="AlphaFoldDB" id="C8RWS3"/>
<comment type="similarity">
    <text evidence="1">Belongs to the UPF0246 family.</text>
</comment>
<evidence type="ECO:0000313" key="3">
    <source>
        <dbReference type="Proteomes" id="UP000010121"/>
    </source>
</evidence>
<dbReference type="InterPro" id="IPR005583">
    <property type="entry name" value="YaaA"/>
</dbReference>
<dbReference type="NCBIfam" id="NF002542">
    <property type="entry name" value="PRK02101.1-3"/>
    <property type="match status" value="1"/>
</dbReference>
<sequence>MLTVLSPAKRLDAAPRPLAFGLPETRPRFQTDAETLAEVARGLGPADLRKLMDISEPLARLNVARFASFDTAPLSTALSLFAGDTYTGLEAKTLDPDALDWAQRHLRILSGLYGLLRPFDAIAPHRLEMGSRLANPGGPDLYAFWGDRISQALNEAAEQAATDVLINCASVEYFTAVDRKALRLRVITPVFLEGRDGTQKIVSFWAKKARGAMARFIAENHLTEPQAIKHFDAGGYRFTPELSDGDRWVFLRETD</sequence>
<dbReference type="Pfam" id="PF03883">
    <property type="entry name" value="H2O2_YaaD"/>
    <property type="match status" value="1"/>
</dbReference>
<dbReference type="HAMAP" id="MF_00652">
    <property type="entry name" value="UPF0246"/>
    <property type="match status" value="1"/>
</dbReference>
<name>C8RWS3_9RHOB</name>
<dbReference type="GO" id="GO:0005829">
    <property type="term" value="C:cytosol"/>
    <property type="evidence" value="ECO:0007669"/>
    <property type="project" value="TreeGrafter"/>
</dbReference>
<evidence type="ECO:0000313" key="2">
    <source>
        <dbReference type="EMBL" id="EEW27016.1"/>
    </source>
</evidence>
<dbReference type="Proteomes" id="UP000010121">
    <property type="component" value="Unassembled WGS sequence"/>
</dbReference>
<proteinExistence type="inferred from homology"/>
<dbReference type="PANTHER" id="PTHR30283">
    <property type="entry name" value="PEROXIDE STRESS RESPONSE PROTEIN YAAA"/>
    <property type="match status" value="1"/>
</dbReference>